<keyword evidence="1" id="KW-0645">Protease</keyword>
<dbReference type="GO" id="GO:0046872">
    <property type="term" value="F:metal ion binding"/>
    <property type="evidence" value="ECO:0007669"/>
    <property type="project" value="UniProtKB-KW"/>
</dbReference>
<dbReference type="GO" id="GO:0006508">
    <property type="term" value="P:proteolysis"/>
    <property type="evidence" value="ECO:0007669"/>
    <property type="project" value="UniProtKB-KW"/>
</dbReference>
<dbReference type="SUPFAM" id="SSF53187">
    <property type="entry name" value="Zn-dependent exopeptidases"/>
    <property type="match status" value="1"/>
</dbReference>
<organism evidence="5">
    <name type="scientific">Ignisphaera aggregans</name>
    <dbReference type="NCBI Taxonomy" id="334771"/>
    <lineage>
        <taxon>Archaea</taxon>
        <taxon>Thermoproteota</taxon>
        <taxon>Thermoprotei</taxon>
        <taxon>Desulfurococcales</taxon>
        <taxon>Desulfurococcaceae</taxon>
        <taxon>Ignisphaera</taxon>
    </lineage>
</organism>
<evidence type="ECO:0000256" key="1">
    <source>
        <dbReference type="ARBA" id="ARBA00022670"/>
    </source>
</evidence>
<dbReference type="EMBL" id="DRZI01000185">
    <property type="protein sequence ID" value="HHP81875.1"/>
    <property type="molecule type" value="Genomic_DNA"/>
</dbReference>
<keyword evidence="3 5" id="KW-0378">Hydrolase</keyword>
<gene>
    <name evidence="5" type="ORF">ENM84_04335</name>
</gene>
<keyword evidence="2" id="KW-0479">Metal-binding</keyword>
<accession>A0A7C5THD2</accession>
<evidence type="ECO:0000256" key="2">
    <source>
        <dbReference type="ARBA" id="ARBA00022723"/>
    </source>
</evidence>
<dbReference type="AlphaFoldDB" id="A0A7C5THD2"/>
<sequence>MLYIEIMLKGACRDVHSGYSPLVPNPVWCLSHILSSIKSCDGRILVDWLFNDVEIHPEALELLKELDLDELNELKMMLGIDRFNTGLEGFEALKTLYLSPSINVSGIYAGYIGKGSKTVIPSVAGVKIDIRLVPRQDPMKILEKLRQHIKSLGIDKFEIVLHGMYPAGSTKPNEKIVQASINAAERVYGVKPQLLPLSAGSGPYYYIANYIGTPLTGAGVGYYDSRAHAPNENIRIEDFVKGIKHVALTITGFSKTMKSNK</sequence>
<dbReference type="InterPro" id="IPR011650">
    <property type="entry name" value="Peptidase_M20_dimer"/>
</dbReference>
<evidence type="ECO:0000256" key="3">
    <source>
        <dbReference type="ARBA" id="ARBA00022801"/>
    </source>
</evidence>
<dbReference type="Pfam" id="PF07687">
    <property type="entry name" value="M20_dimer"/>
    <property type="match status" value="1"/>
</dbReference>
<dbReference type="Gene3D" id="3.30.70.360">
    <property type="match status" value="1"/>
</dbReference>
<evidence type="ECO:0000259" key="4">
    <source>
        <dbReference type="Pfam" id="PF07687"/>
    </source>
</evidence>
<feature type="domain" description="Peptidase M20 dimerisation" evidence="4">
    <location>
        <begin position="13"/>
        <end position="152"/>
    </location>
</feature>
<dbReference type="PANTHER" id="PTHR43270">
    <property type="entry name" value="BETA-ALA-HIS DIPEPTIDASE"/>
    <property type="match status" value="1"/>
</dbReference>
<comment type="caution">
    <text evidence="5">The sequence shown here is derived from an EMBL/GenBank/DDBJ whole genome shotgun (WGS) entry which is preliminary data.</text>
</comment>
<dbReference type="PANTHER" id="PTHR43270:SF8">
    <property type="entry name" value="DI- AND TRIPEPTIDASE DUG2-RELATED"/>
    <property type="match status" value="1"/>
</dbReference>
<name>A0A7C5THD2_9CREN</name>
<dbReference type="InterPro" id="IPR051458">
    <property type="entry name" value="Cyt/Met_Dipeptidase"/>
</dbReference>
<protein>
    <submittedName>
        <fullName evidence="5">M20/M25/M40 family metallo-hydrolase</fullName>
    </submittedName>
</protein>
<reference evidence="5" key="1">
    <citation type="journal article" date="2020" name="mSystems">
        <title>Genome- and Community-Level Interaction Insights into Carbon Utilization and Element Cycling Functions of Hydrothermarchaeota in Hydrothermal Sediment.</title>
        <authorList>
            <person name="Zhou Z."/>
            <person name="Liu Y."/>
            <person name="Xu W."/>
            <person name="Pan J."/>
            <person name="Luo Z.H."/>
            <person name="Li M."/>
        </authorList>
    </citation>
    <scope>NUCLEOTIDE SEQUENCE [LARGE SCALE GENOMIC DNA]</scope>
    <source>
        <strain evidence="5">SpSt-1121</strain>
    </source>
</reference>
<evidence type="ECO:0000313" key="5">
    <source>
        <dbReference type="EMBL" id="HHP81875.1"/>
    </source>
</evidence>
<dbReference type="GO" id="GO:0008233">
    <property type="term" value="F:peptidase activity"/>
    <property type="evidence" value="ECO:0007669"/>
    <property type="project" value="UniProtKB-KW"/>
</dbReference>
<dbReference type="Gene3D" id="3.40.630.10">
    <property type="entry name" value="Zn peptidases"/>
    <property type="match status" value="1"/>
</dbReference>
<proteinExistence type="predicted"/>